<dbReference type="EMBL" id="HADX01011144">
    <property type="protein sequence ID" value="SBP33376.1"/>
    <property type="molecule type" value="Transcribed_RNA"/>
</dbReference>
<reference evidence="1" key="2">
    <citation type="submission" date="2016-06" db="EMBL/GenBank/DDBJ databases">
        <title>The genome of a short-lived fish provides insights into sex chromosome evolution and the genetic control of aging.</title>
        <authorList>
            <person name="Reichwald K."/>
            <person name="Felder M."/>
            <person name="Petzold A."/>
            <person name="Koch P."/>
            <person name="Groth M."/>
            <person name="Platzer M."/>
        </authorList>
    </citation>
    <scope>NUCLEOTIDE SEQUENCE</scope>
    <source>
        <tissue evidence="1">Brain</tissue>
    </source>
</reference>
<evidence type="ECO:0000313" key="1">
    <source>
        <dbReference type="EMBL" id="SBP33376.1"/>
    </source>
</evidence>
<reference evidence="1" key="1">
    <citation type="submission" date="2016-05" db="EMBL/GenBank/DDBJ databases">
        <authorList>
            <person name="Lavstsen T."/>
            <person name="Jespersen J.S."/>
        </authorList>
    </citation>
    <scope>NUCLEOTIDE SEQUENCE</scope>
    <source>
        <tissue evidence="1">Brain</tissue>
    </source>
</reference>
<gene>
    <name evidence="1" type="primary">Nfu_g_1_002447</name>
</gene>
<name>A0A1A7YT48_9TELE</name>
<organism evidence="1">
    <name type="scientific">Iconisemion striatum</name>
    <dbReference type="NCBI Taxonomy" id="60296"/>
    <lineage>
        <taxon>Eukaryota</taxon>
        <taxon>Metazoa</taxon>
        <taxon>Chordata</taxon>
        <taxon>Craniata</taxon>
        <taxon>Vertebrata</taxon>
        <taxon>Euteleostomi</taxon>
        <taxon>Actinopterygii</taxon>
        <taxon>Neopterygii</taxon>
        <taxon>Teleostei</taxon>
        <taxon>Neoteleostei</taxon>
        <taxon>Acanthomorphata</taxon>
        <taxon>Ovalentaria</taxon>
        <taxon>Atherinomorphae</taxon>
        <taxon>Cyprinodontiformes</taxon>
        <taxon>Nothobranchiidae</taxon>
        <taxon>Iconisemion</taxon>
    </lineage>
</organism>
<feature type="non-terminal residue" evidence="1">
    <location>
        <position position="1"/>
    </location>
</feature>
<proteinExistence type="predicted"/>
<dbReference type="AlphaFoldDB" id="A0A1A7YT48"/>
<feature type="non-terminal residue" evidence="1">
    <location>
        <position position="66"/>
    </location>
</feature>
<sequence length="66" mass="7273">DKRSKFTAEEFGVRLVIRRLQVRAPLSLSQSLCPTLNPHSLLVVIRGTGGASVRQPRLCQCTLGQL</sequence>
<accession>A0A1A7YT48</accession>
<protein>
    <submittedName>
        <fullName evidence="1">Uncharacterized protein</fullName>
    </submittedName>
</protein>